<protein>
    <recommendedName>
        <fullName evidence="3">Phytanoyl-CoA dioxygenase</fullName>
    </recommendedName>
</protein>
<organism evidence="1 2">
    <name type="scientific">Handelsmanbacteria sp. (strain RIFCSPLOWO2_12_FULL_64_10)</name>
    <dbReference type="NCBI Taxonomy" id="1817868"/>
    <lineage>
        <taxon>Bacteria</taxon>
        <taxon>Candidatus Handelsmaniibacteriota</taxon>
    </lineage>
</organism>
<dbReference type="SUPFAM" id="SSF51197">
    <property type="entry name" value="Clavaminate synthase-like"/>
    <property type="match status" value="1"/>
</dbReference>
<dbReference type="EMBL" id="MFKF01000226">
    <property type="protein sequence ID" value="OGG49741.1"/>
    <property type="molecule type" value="Genomic_DNA"/>
</dbReference>
<evidence type="ECO:0000313" key="2">
    <source>
        <dbReference type="Proteomes" id="UP000178606"/>
    </source>
</evidence>
<reference evidence="1 2" key="1">
    <citation type="journal article" date="2016" name="Nat. Commun.">
        <title>Thousands of microbial genomes shed light on interconnected biogeochemical processes in an aquifer system.</title>
        <authorList>
            <person name="Anantharaman K."/>
            <person name="Brown C.T."/>
            <person name="Hug L.A."/>
            <person name="Sharon I."/>
            <person name="Castelle C.J."/>
            <person name="Probst A.J."/>
            <person name="Thomas B.C."/>
            <person name="Singh A."/>
            <person name="Wilkins M.J."/>
            <person name="Karaoz U."/>
            <person name="Brodie E.L."/>
            <person name="Williams K.H."/>
            <person name="Hubbard S.S."/>
            <person name="Banfield J.F."/>
        </authorList>
    </citation>
    <scope>NUCLEOTIDE SEQUENCE [LARGE SCALE GENOMIC DNA]</scope>
    <source>
        <strain evidence="2">RIFCSPLOWO2_12_FULL_64_10</strain>
    </source>
</reference>
<dbReference type="GO" id="GO:0016706">
    <property type="term" value="F:2-oxoglutarate-dependent dioxygenase activity"/>
    <property type="evidence" value="ECO:0007669"/>
    <property type="project" value="UniProtKB-ARBA"/>
</dbReference>
<name>A0A1F6CL88_HANXR</name>
<dbReference type="Pfam" id="PF05721">
    <property type="entry name" value="PhyH"/>
    <property type="match status" value="1"/>
</dbReference>
<accession>A0A1F6CL88</accession>
<evidence type="ECO:0000313" key="1">
    <source>
        <dbReference type="EMBL" id="OGG49741.1"/>
    </source>
</evidence>
<gene>
    <name evidence="1" type="ORF">A3F84_22845</name>
</gene>
<dbReference type="AlphaFoldDB" id="A0A1F6CL88"/>
<sequence length="268" mass="29879">MFMTEAQQIDYEAQGYIVVEGGFAPDEFRRVQAAFDGAEASGGLEDLPNRDDLFIRLAEDPAFFPAVHRIVGDDVQLRSLRGVRLTPDSAGRGWRREVAGLLGVHHPASTLSVQVFLWLDDAPEGGARIAVVPGSHRFKSDLPFPDITYIEEMPHHVALRARAGTAVLLNGNLWQARTRNRSGAPQRLLEYTYVHCWMRQALPDLSPHATEVASSSHNLAQLFGIRTDRADARWYWGRRVEGYPPSAGLPERRFSELKVVGRGVKANE</sequence>
<dbReference type="InterPro" id="IPR008775">
    <property type="entry name" value="Phytyl_CoA_dOase-like"/>
</dbReference>
<evidence type="ECO:0008006" key="3">
    <source>
        <dbReference type="Google" id="ProtNLM"/>
    </source>
</evidence>
<dbReference type="Proteomes" id="UP000178606">
    <property type="component" value="Unassembled WGS sequence"/>
</dbReference>
<comment type="caution">
    <text evidence="1">The sequence shown here is derived from an EMBL/GenBank/DDBJ whole genome shotgun (WGS) entry which is preliminary data.</text>
</comment>
<dbReference type="Gene3D" id="2.60.120.620">
    <property type="entry name" value="q2cbj1_9rhob like domain"/>
    <property type="match status" value="1"/>
</dbReference>
<proteinExistence type="predicted"/>